<accession>A0A0B4GQ81</accession>
<evidence type="ECO:0000313" key="4">
    <source>
        <dbReference type="Proteomes" id="UP000031192"/>
    </source>
</evidence>
<evidence type="ECO:0000259" key="2">
    <source>
        <dbReference type="Pfam" id="PF06985"/>
    </source>
</evidence>
<dbReference type="PANTHER" id="PTHR24148:SF64">
    <property type="entry name" value="HETEROKARYON INCOMPATIBILITY DOMAIN-CONTAINING PROTEIN"/>
    <property type="match status" value="1"/>
</dbReference>
<gene>
    <name evidence="3" type="ORF">MGU_07923</name>
</gene>
<evidence type="ECO:0000313" key="3">
    <source>
        <dbReference type="EMBL" id="KID84773.1"/>
    </source>
</evidence>
<dbReference type="Proteomes" id="UP000031192">
    <property type="component" value="Unassembled WGS sequence"/>
</dbReference>
<protein>
    <submittedName>
        <fullName evidence="3">Heterokaryon incompatibility</fullName>
    </submittedName>
</protein>
<proteinExistence type="predicted"/>
<feature type="domain" description="Heterokaryon incompatibility" evidence="2">
    <location>
        <begin position="71"/>
        <end position="204"/>
    </location>
</feature>
<organism evidence="3 4">
    <name type="scientific">Metarhizium guizhouense (strain ARSEF 977)</name>
    <dbReference type="NCBI Taxonomy" id="1276136"/>
    <lineage>
        <taxon>Eukaryota</taxon>
        <taxon>Fungi</taxon>
        <taxon>Dikarya</taxon>
        <taxon>Ascomycota</taxon>
        <taxon>Pezizomycotina</taxon>
        <taxon>Sordariomycetes</taxon>
        <taxon>Hypocreomycetidae</taxon>
        <taxon>Hypocreales</taxon>
        <taxon>Clavicipitaceae</taxon>
        <taxon>Metarhizium</taxon>
    </lineage>
</organism>
<keyword evidence="4" id="KW-1185">Reference proteome</keyword>
<evidence type="ECO:0000256" key="1">
    <source>
        <dbReference type="SAM" id="MobiDB-lite"/>
    </source>
</evidence>
<sequence>MRRFATQGSISGPRIPSTHGSKRPEEAANFPYAVLDTAKPQFRLLEVQPGKPQTKIVGRLFHACLDENPDFEALSYTWGSPSPSYDISINGCAFRVTGNLRKALDDLRYPDKPRILWADAICINQRDSDEKAHQVKLMRVIFAKATAVCAWLDHSVQPCHSSFDSLCYLGKGIELDSFADPSYWYPVAGIFRNSYWRRLWIQQELILAKEVTVYCHRDAFSGRQLLRFQQRVNQAYFQPRAHESPLLKLCTYMNGQEDLGGVSLRERENMPLGCKTFVEKKQAHKVKGPETTSKPPFSSLLQLFLQSGTLNMTEPRDQLYGILGLIPQADESQVRVDYNTPVVKVHSQVFSIYLSNHNSLDFLCFSRKPVNVACRGDTIPTWMPNAPTIHWSQVYASQAAGSITASAASIDSESLALSVQGLMLDKIAFVAPRQDFDKLPILEWFSILESYCTRLWPSDPHRPLCEKKHVTLLLFPWLSKERYREMWQVDRPTSEQRKSLLRNIRGIAAENDGKDELTMGHLALGKFDLTTSVSFAQYKAFDPVYTSLSCRVLAGTENGRLGTLHHSAKAEEGDQVWILHGCRMPMILRPVPGNKGRFTLVGWMLLPGAMHGEAFAQEDGGQDALHGSTTIQIV</sequence>
<feature type="compositionally biased region" description="Polar residues" evidence="1">
    <location>
        <begin position="1"/>
        <end position="10"/>
    </location>
</feature>
<dbReference type="EMBL" id="AZNH01000037">
    <property type="protein sequence ID" value="KID84773.1"/>
    <property type="molecule type" value="Genomic_DNA"/>
</dbReference>
<dbReference type="HOGENOM" id="CLU_004184_7_2_1"/>
<dbReference type="PANTHER" id="PTHR24148">
    <property type="entry name" value="ANKYRIN REPEAT DOMAIN-CONTAINING PROTEIN 39 HOMOLOG-RELATED"/>
    <property type="match status" value="1"/>
</dbReference>
<name>A0A0B4GQ81_METGA</name>
<dbReference type="OrthoDB" id="3553147at2759"/>
<feature type="region of interest" description="Disordered" evidence="1">
    <location>
        <begin position="1"/>
        <end position="24"/>
    </location>
</feature>
<dbReference type="InterPro" id="IPR052895">
    <property type="entry name" value="HetReg/Transcr_Mod"/>
</dbReference>
<reference evidence="3 4" key="1">
    <citation type="journal article" date="2014" name="Proc. Natl. Acad. Sci. U.S.A.">
        <title>Trajectory and genomic determinants of fungal-pathogen speciation and host adaptation.</title>
        <authorList>
            <person name="Hu X."/>
            <person name="Xiao G."/>
            <person name="Zheng P."/>
            <person name="Shang Y."/>
            <person name="Su Y."/>
            <person name="Zhang X."/>
            <person name="Liu X."/>
            <person name="Zhan S."/>
            <person name="St Leger R.J."/>
            <person name="Wang C."/>
        </authorList>
    </citation>
    <scope>NUCLEOTIDE SEQUENCE [LARGE SCALE GENOMIC DNA]</scope>
    <source>
        <strain evidence="3 4">ARSEF 977</strain>
    </source>
</reference>
<dbReference type="Pfam" id="PF06985">
    <property type="entry name" value="HET"/>
    <property type="match status" value="1"/>
</dbReference>
<dbReference type="InterPro" id="IPR010730">
    <property type="entry name" value="HET"/>
</dbReference>
<dbReference type="Pfam" id="PF26639">
    <property type="entry name" value="Het-6_barrel"/>
    <property type="match status" value="1"/>
</dbReference>
<comment type="caution">
    <text evidence="3">The sequence shown here is derived from an EMBL/GenBank/DDBJ whole genome shotgun (WGS) entry which is preliminary data.</text>
</comment>
<dbReference type="AlphaFoldDB" id="A0A0B4GQ81"/>